<accession>A0A1M6ULM4</accession>
<dbReference type="SUPFAM" id="SSF48452">
    <property type="entry name" value="TPR-like"/>
    <property type="match status" value="1"/>
</dbReference>
<name>A0A1M6ULM4_SELRU</name>
<organism evidence="2 3">
    <name type="scientific">Selenomonas ruminantium</name>
    <dbReference type="NCBI Taxonomy" id="971"/>
    <lineage>
        <taxon>Bacteria</taxon>
        <taxon>Bacillati</taxon>
        <taxon>Bacillota</taxon>
        <taxon>Negativicutes</taxon>
        <taxon>Selenomonadales</taxon>
        <taxon>Selenomonadaceae</taxon>
        <taxon>Selenomonas</taxon>
    </lineage>
</organism>
<proteinExistence type="predicted"/>
<protein>
    <submittedName>
        <fullName evidence="2">Anaphase-promoting complex, cyclosome, subunit 3</fullName>
    </submittedName>
</protein>
<sequence length="328" mass="36658">MGKASKKMKRQAQKNAAERNLQQCQPKVAELEECFVHEDYSKVLEILAELIQAGYIKPDLLYKGAYSYFMLGDYERAAQWINNTLSYDNHHVDARILLARLCFIQDRHDEGLALYDFLVKNYRAAMSQEQKDQIMDSTEYCVRREGEKIRQAYPALADFLQVMPAAENIPVQAAGADNKMKGQDALSALQRLKAKLKAAQVDGSCTEPAKTEAATEETQDKAAEATEITAQAEQQIAEVRAQQCSLRDKIRILNQFAAGQYAADDYECAEKYLKAALQIDAEDAQSLRNMAVIQAAMGDLSRAQAFAAKLPQADLALLYILKEQQANG</sequence>
<dbReference type="OrthoDB" id="1666804at2"/>
<feature type="coiled-coil region" evidence="1">
    <location>
        <begin position="215"/>
        <end position="242"/>
    </location>
</feature>
<dbReference type="EMBL" id="FRBC01000013">
    <property type="protein sequence ID" value="SHK70145.1"/>
    <property type="molecule type" value="Genomic_DNA"/>
</dbReference>
<dbReference type="InterPro" id="IPR011990">
    <property type="entry name" value="TPR-like_helical_dom_sf"/>
</dbReference>
<dbReference type="AlphaFoldDB" id="A0A1M6ULM4"/>
<dbReference type="Proteomes" id="UP000184263">
    <property type="component" value="Unassembled WGS sequence"/>
</dbReference>
<dbReference type="RefSeq" id="WP_073089813.1">
    <property type="nucleotide sequence ID" value="NZ_FRBC01000013.1"/>
</dbReference>
<dbReference type="Pfam" id="PF12895">
    <property type="entry name" value="ANAPC3"/>
    <property type="match status" value="1"/>
</dbReference>
<dbReference type="Gene3D" id="1.25.40.10">
    <property type="entry name" value="Tetratricopeptide repeat domain"/>
    <property type="match status" value="2"/>
</dbReference>
<evidence type="ECO:0000313" key="3">
    <source>
        <dbReference type="Proteomes" id="UP000184263"/>
    </source>
</evidence>
<keyword evidence="1" id="KW-0175">Coiled coil</keyword>
<gene>
    <name evidence="2" type="ORF">SAMN05216582_11332</name>
</gene>
<reference evidence="2 3" key="1">
    <citation type="submission" date="2016-11" db="EMBL/GenBank/DDBJ databases">
        <authorList>
            <person name="Jaros S."/>
            <person name="Januszkiewicz K."/>
            <person name="Wedrychowicz H."/>
        </authorList>
    </citation>
    <scope>NUCLEOTIDE SEQUENCE [LARGE SCALE GENOMIC DNA]</scope>
    <source>
        <strain evidence="2 3">HD4</strain>
    </source>
</reference>
<evidence type="ECO:0000256" key="1">
    <source>
        <dbReference type="SAM" id="Coils"/>
    </source>
</evidence>
<evidence type="ECO:0000313" key="2">
    <source>
        <dbReference type="EMBL" id="SHK70145.1"/>
    </source>
</evidence>